<keyword evidence="4" id="KW-1185">Reference proteome</keyword>
<evidence type="ECO:0000313" key="4">
    <source>
        <dbReference type="Proteomes" id="UP000306196"/>
    </source>
</evidence>
<protein>
    <submittedName>
        <fullName evidence="3">Uncharacterized protein</fullName>
    </submittedName>
</protein>
<organism evidence="3 4">
    <name type="scientific">Phragmitibacter flavus</name>
    <dbReference type="NCBI Taxonomy" id="2576071"/>
    <lineage>
        <taxon>Bacteria</taxon>
        <taxon>Pseudomonadati</taxon>
        <taxon>Verrucomicrobiota</taxon>
        <taxon>Verrucomicrobiia</taxon>
        <taxon>Verrucomicrobiales</taxon>
        <taxon>Verrucomicrobiaceae</taxon>
        <taxon>Phragmitibacter</taxon>
    </lineage>
</organism>
<feature type="chain" id="PRO_5024439339" evidence="2">
    <location>
        <begin position="22"/>
        <end position="205"/>
    </location>
</feature>
<dbReference type="AlphaFoldDB" id="A0A5R8KIE9"/>
<proteinExistence type="predicted"/>
<sequence length="205" mass="23526">MRIIKLLAAIFCLLISVSAAARQFKTDHIAPLVFSALALIPLLFIRPQWFRLSCLIPLIGVGLILIDAYVLRHRIAVEYRCWNPLWDITSIREIISSPSGDTTVYLINSSFTDSSYWIYLSTGGLFPKHGYLTHTSSDMYRRNLVIGWKDQWFYIGERLISFAYNEVSNEVLSYSGWNPRLGSTDRSLEAFDQDIRQKIDIVPSQ</sequence>
<keyword evidence="1" id="KW-0472">Membrane</keyword>
<accession>A0A5R8KIE9</accession>
<dbReference type="Proteomes" id="UP000306196">
    <property type="component" value="Unassembled WGS sequence"/>
</dbReference>
<name>A0A5R8KIE9_9BACT</name>
<dbReference type="OrthoDB" id="9844524at2"/>
<keyword evidence="1" id="KW-0812">Transmembrane</keyword>
<evidence type="ECO:0000256" key="2">
    <source>
        <dbReference type="SAM" id="SignalP"/>
    </source>
</evidence>
<dbReference type="EMBL" id="VAUV01000003">
    <property type="protein sequence ID" value="TLD72062.1"/>
    <property type="molecule type" value="Genomic_DNA"/>
</dbReference>
<gene>
    <name evidence="3" type="ORF">FEM03_04875</name>
</gene>
<feature type="transmembrane region" description="Helical" evidence="1">
    <location>
        <begin position="52"/>
        <end position="71"/>
    </location>
</feature>
<dbReference type="RefSeq" id="WP_138085065.1">
    <property type="nucleotide sequence ID" value="NZ_VAUV01000003.1"/>
</dbReference>
<evidence type="ECO:0000313" key="3">
    <source>
        <dbReference type="EMBL" id="TLD72062.1"/>
    </source>
</evidence>
<comment type="caution">
    <text evidence="3">The sequence shown here is derived from an EMBL/GenBank/DDBJ whole genome shotgun (WGS) entry which is preliminary data.</text>
</comment>
<feature type="signal peptide" evidence="2">
    <location>
        <begin position="1"/>
        <end position="21"/>
    </location>
</feature>
<reference evidence="3 4" key="1">
    <citation type="submission" date="2019-05" db="EMBL/GenBank/DDBJ databases">
        <title>Verrucobacter flavum gen. nov., sp. nov. a new member of the family Verrucomicrobiaceae.</title>
        <authorList>
            <person name="Szuroczki S."/>
            <person name="Abbaszade G."/>
            <person name="Szabo A."/>
            <person name="Felfoldi T."/>
            <person name="Schumann P."/>
            <person name="Boka K."/>
            <person name="Keki Z."/>
            <person name="Toumi M."/>
            <person name="Toth E."/>
        </authorList>
    </citation>
    <scope>NUCLEOTIDE SEQUENCE [LARGE SCALE GENOMIC DNA]</scope>
    <source>
        <strain evidence="3 4">MG-N-17</strain>
    </source>
</reference>
<evidence type="ECO:0000256" key="1">
    <source>
        <dbReference type="SAM" id="Phobius"/>
    </source>
</evidence>
<keyword evidence="1" id="KW-1133">Transmembrane helix</keyword>
<feature type="transmembrane region" description="Helical" evidence="1">
    <location>
        <begin position="29"/>
        <end position="45"/>
    </location>
</feature>
<keyword evidence="2" id="KW-0732">Signal</keyword>